<dbReference type="PaxDb" id="7227-FBpp0072030"/>
<dbReference type="IntAct" id="Q9W1N9">
    <property type="interactions" value="2"/>
</dbReference>
<dbReference type="GeneID" id="37721"/>
<dbReference type="PANTHER" id="PTHR21163">
    <property type="entry name" value="PROTEIN G12"/>
    <property type="match status" value="1"/>
</dbReference>
<reference evidence="2 5" key="3">
    <citation type="journal article" date="2002" name="Genome Biol.">
        <title>Annotation of the Drosophila melanogaster euchromatic genome: a systematic review.</title>
        <authorList>
            <person name="Misra S."/>
            <person name="Crosby M.A."/>
            <person name="Mungall C.J."/>
            <person name="Matthews B.B."/>
            <person name="Campbell K.S."/>
            <person name="Hradecky P."/>
            <person name="Huang Y."/>
            <person name="Kaminker J.S."/>
            <person name="Millburn G.H."/>
            <person name="Prochnik S.E."/>
            <person name="Smith C.D."/>
            <person name="Tupy J.L."/>
            <person name="Whitfied E.J."/>
            <person name="Bayraktaroglu L."/>
            <person name="Berman B.P."/>
            <person name="Bettencourt B.R."/>
            <person name="Celniker S.E."/>
            <person name="de Grey A.D."/>
            <person name="Drysdale R.A."/>
            <person name="Harris N.L."/>
            <person name="Richter J."/>
            <person name="Russo S."/>
            <person name="Schroeder A.J."/>
            <person name="Shu S.Q."/>
            <person name="Stapleton M."/>
            <person name="Yamada C."/>
            <person name="Ashburner M."/>
            <person name="Gelbart W.M."/>
            <person name="Rubin G.M."/>
            <person name="Lewis S.E."/>
        </authorList>
    </citation>
    <scope>GENOME REANNOTATION</scope>
    <source>
        <strain evidence="5">Berkeley</strain>
    </source>
</reference>
<dbReference type="OMA" id="MLTIFQW"/>
<reference evidence="2 5" key="2">
    <citation type="journal article" date="2002" name="Genome Biol.">
        <title>Finishing a whole-genome shotgun: release 3 of the Drosophila melanogaster euchromatic genome sequence.</title>
        <authorList>
            <person name="Celniker S.E."/>
            <person name="Wheeler D.A."/>
            <person name="Kronmiller B."/>
            <person name="Carlson J.W."/>
            <person name="Halpern A."/>
            <person name="Patel S."/>
            <person name="Adams M."/>
            <person name="Champe M."/>
            <person name="Dugan S.P."/>
            <person name="Frise E."/>
            <person name="Hodgson A."/>
            <person name="George R.A."/>
            <person name="Hoskins R.A."/>
            <person name="Laverty T."/>
            <person name="Muzny D.M."/>
            <person name="Nelson C.R."/>
            <person name="Pacleb J.M."/>
            <person name="Park S."/>
            <person name="Pfeiffer B.D."/>
            <person name="Richards S."/>
            <person name="Sodergren E.J."/>
            <person name="Svirskas R."/>
            <person name="Tabor P.E."/>
            <person name="Wan K."/>
            <person name="Stapleton M."/>
            <person name="Sutton G.G."/>
            <person name="Venter C."/>
            <person name="Weinstock G."/>
            <person name="Scherer S.E."/>
            <person name="Myers E.W."/>
            <person name="Gibbs R.A."/>
            <person name="Rubin G.M."/>
        </authorList>
    </citation>
    <scope>NUCLEOTIDE SEQUENCE [LARGE SCALE GENOMIC DNA]</scope>
    <source>
        <strain evidence="5">Berkeley</strain>
    </source>
</reference>
<dbReference type="AlphaFoldDB" id="Q9W1N9"/>
<reference evidence="3" key="6">
    <citation type="submission" date="2003-08" db="EMBL/GenBank/DDBJ databases">
        <authorList>
            <person name="Stapleton M."/>
            <person name="Brokstein P."/>
            <person name="Hong L."/>
            <person name="Agbayani A."/>
            <person name="Carlson J."/>
            <person name="Champe M."/>
            <person name="Chavez C."/>
            <person name="Dorsett V."/>
            <person name="Dresnek D."/>
            <person name="Farfan D."/>
            <person name="Frise E."/>
            <person name="George R."/>
            <person name="Gonzalez M."/>
            <person name="Guarin H."/>
            <person name="Kronmiller B."/>
            <person name="Li P."/>
            <person name="Liao G."/>
            <person name="Miranda A."/>
            <person name="Mungall C.J."/>
            <person name="Nunoo J."/>
            <person name="Pacleb J."/>
            <person name="Paragas V."/>
            <person name="Park S."/>
            <person name="Patel S."/>
            <person name="Phouanenavong S."/>
            <person name="Wan K."/>
            <person name="Yu C."/>
            <person name="Lewis S.E."/>
            <person name="Rubin G.M."/>
            <person name="Celniker S."/>
        </authorList>
    </citation>
    <scope>NUCLEOTIDE SEQUENCE</scope>
    <source>
        <strain evidence="3">Berkeley</strain>
    </source>
</reference>
<protein>
    <submittedName>
        <fullName evidence="3">GH08205p</fullName>
    </submittedName>
</protein>
<dbReference type="UCSC" id="CG3906-RA">
    <property type="organism name" value="d. melanogaster"/>
</dbReference>
<reference evidence="2 5" key="7">
    <citation type="journal article" date="2005" name="PLoS Comput. Biol.">
        <title>Combined evidence annotation of transposable elements in genome sequences.</title>
        <authorList>
            <person name="Quesneville H."/>
            <person name="Bergman C.M."/>
            <person name="Andrieu O."/>
            <person name="Autard D."/>
            <person name="Nouaud D."/>
            <person name="Ashburner M."/>
            <person name="Anxolabehere D."/>
        </authorList>
    </citation>
    <scope>NUCLEOTIDE SEQUENCE [LARGE SCALE GENOMIC DNA]</scope>
    <source>
        <strain evidence="5">Berkeley</strain>
    </source>
</reference>
<reference evidence="2 5" key="5">
    <citation type="journal article" date="2002" name="Genome Biol.">
        <title>Heterochromatic sequences in a Drosophila whole-genome shotgun assembly.</title>
        <authorList>
            <person name="Hoskins R.A."/>
            <person name="Smith C.D."/>
            <person name="Carlson J.W."/>
            <person name="Carvalho A.B."/>
            <person name="Halpern A."/>
            <person name="Kaminker J.S."/>
            <person name="Kennedy C."/>
            <person name="Mungall C.J."/>
            <person name="Sullivan B.A."/>
            <person name="Sutton G.G."/>
            <person name="Yasuhara J.C."/>
            <person name="Wakimoto B.T."/>
            <person name="Myers E.W."/>
            <person name="Celniker S.E."/>
            <person name="Rubin G.M."/>
            <person name="Karpen G.H."/>
        </authorList>
    </citation>
    <scope>NUCLEOTIDE SEQUENCE [LARGE SCALE GENOMIC DNA]</scope>
    <source>
        <strain evidence="5">Berkeley</strain>
    </source>
</reference>
<dbReference type="EMBL" id="AY075320">
    <property type="protein sequence ID" value="AAL68187.1"/>
    <property type="molecule type" value="mRNA"/>
</dbReference>
<name>Q9W1N9_DROME</name>
<dbReference type="DNASU" id="37721"/>
<sequence length="240" mass="27558">MDAKTLILLTVAVAIFACHTIAQPHYIEVSEESEEWCPPENNNTDNNNPNRTDHDSALCANFQHIRAMINQEALLNLIEVHYNCDLKFRRAMRYYNTAGFERTTQQLTDTDAYKTVLKELQSESVDTADIETVADIFHCIILPVRQPDRNCDCKAVKHHTFVGDLLSIMPKQEVHNYVAQSQANHTNFGNFTKAVVSKQFQATLKANINKRDVVKPLRTLRKNGWDIPELLRAMLTIFQW</sequence>
<dbReference type="EMBL" id="AE013599">
    <property type="protein sequence ID" value="AAF47017.1"/>
    <property type="molecule type" value="Genomic_DNA"/>
</dbReference>
<evidence type="ECO:0000256" key="1">
    <source>
        <dbReference type="SAM" id="SignalP"/>
    </source>
</evidence>
<dbReference type="BioGRID-ORCS" id="37721">
    <property type="hits" value="0 hits in 1 CRISPR screen"/>
</dbReference>
<reference evidence="2" key="11">
    <citation type="journal article" date="2015" name="G3 (Bethesda)">
        <title>Gene Model Annotations for Drosophila melanogaster: Impact of High-Throughput Data.</title>
        <authorList>
            <consortium name="FlyBase Consortium"/>
            <person name="Matthews B.B."/>
            <person name="Dos Santos G."/>
            <person name="Crosby M.A."/>
            <person name="Emmert D.B."/>
            <person name="St Pierre S.E."/>
            <person name="Gramates L.S."/>
            <person name="Zhou P."/>
            <person name="Schroeder A.J."/>
            <person name="Falls K."/>
            <person name="Strelets V."/>
            <person name="Russo S.M."/>
            <person name="Gelbart W.M."/>
            <person name="null"/>
        </authorList>
    </citation>
    <scope>NUCLEOTIDE SEQUENCE</scope>
</reference>
<reference evidence="2" key="12">
    <citation type="journal article" date="2015" name="G3 (Bethesda)">
        <title>Gene Model Annotations for Drosophila melanogaster: The Rule-Benders.</title>
        <authorList>
            <consortium name="FlyBase Consortium"/>
            <person name="Crosby M.A."/>
            <person name="Gramates L.S."/>
            <person name="Dos Santos G."/>
            <person name="Matthews B.B."/>
            <person name="St Pierre S.E."/>
            <person name="Zhou P."/>
            <person name="Schroeder A.J."/>
            <person name="Falls K."/>
            <person name="Emmert D.B."/>
            <person name="Russo S.M."/>
            <person name="Gelbart W.M."/>
            <person name="null"/>
        </authorList>
    </citation>
    <scope>NUCLEOTIDE SEQUENCE</scope>
</reference>
<gene>
    <name evidence="2" type="primary">Dmel\CG3906</name>
    <name evidence="2 4" type="ORF">CG3906</name>
    <name evidence="2" type="ORF">Dmel_CG3906</name>
</gene>
<keyword evidence="1" id="KW-0732">Signal</keyword>
<reference evidence="2 5" key="10">
    <citation type="journal article" date="2007" name="Science">
        <title>Sequence finishing and mapping of Drosophila melanogaster heterochromatin.</title>
        <authorList>
            <person name="Hoskins R.A."/>
            <person name="Carlson J.W."/>
            <person name="Kennedy C."/>
            <person name="Acevedo D."/>
            <person name="Evans-Holm M."/>
            <person name="Frise E."/>
            <person name="Wan K.H."/>
            <person name="Park S."/>
            <person name="Mendez-Lago M."/>
            <person name="Rossi F."/>
            <person name="Villasante A."/>
            <person name="Dimitri P."/>
            <person name="Karpen G.H."/>
            <person name="Celniker S.E."/>
        </authorList>
    </citation>
    <scope>NUCLEOTIDE SEQUENCE [LARGE SCALE GENOMIC DNA]</scope>
    <source>
        <strain evidence="5">Berkeley</strain>
    </source>
</reference>
<organism evidence="2 5">
    <name type="scientific">Drosophila melanogaster</name>
    <name type="common">Fruit fly</name>
    <dbReference type="NCBI Taxonomy" id="7227"/>
    <lineage>
        <taxon>Eukaryota</taxon>
        <taxon>Metazoa</taxon>
        <taxon>Ecdysozoa</taxon>
        <taxon>Arthropoda</taxon>
        <taxon>Hexapoda</taxon>
        <taxon>Insecta</taxon>
        <taxon>Pterygota</taxon>
        <taxon>Neoptera</taxon>
        <taxon>Endopterygota</taxon>
        <taxon>Diptera</taxon>
        <taxon>Brachycera</taxon>
        <taxon>Muscomorpha</taxon>
        <taxon>Ephydroidea</taxon>
        <taxon>Drosophilidae</taxon>
        <taxon>Drosophila</taxon>
        <taxon>Sophophora</taxon>
    </lineage>
</organism>
<dbReference type="STRING" id="7227.FBpp0072030"/>
<evidence type="ECO:0000313" key="5">
    <source>
        <dbReference type="Proteomes" id="UP000000803"/>
    </source>
</evidence>
<dbReference type="InterPro" id="IPR010629">
    <property type="entry name" value="Ins_allergen"/>
</dbReference>
<keyword evidence="5" id="KW-1185">Reference proteome</keyword>
<dbReference type="eggNOG" id="ENOG502R6P8">
    <property type="taxonomic scope" value="Eukaryota"/>
</dbReference>
<dbReference type="PROSITE" id="PS51257">
    <property type="entry name" value="PROKAR_LIPOPROTEIN"/>
    <property type="match status" value="1"/>
</dbReference>
<reference evidence="2 5" key="4">
    <citation type="journal article" date="2002" name="Genome Biol.">
        <title>The transposable elements of the Drosophila melanogaster euchromatin: a genomics perspective.</title>
        <authorList>
            <person name="Kaminker J.S."/>
            <person name="Bergman C.M."/>
            <person name="Kronmiller B."/>
            <person name="Carlson J."/>
            <person name="Svirskas R."/>
            <person name="Patel S."/>
            <person name="Frise E."/>
            <person name="Wheeler D.A."/>
            <person name="Lewis S.E."/>
            <person name="Rubin G.M."/>
            <person name="Ashburner M."/>
            <person name="Celniker S.E."/>
        </authorList>
    </citation>
    <scope>NUCLEOTIDE SEQUENCE [LARGE SCALE GENOMIC DNA]</scope>
    <source>
        <strain evidence="5">Berkeley</strain>
    </source>
</reference>
<dbReference type="AGR" id="FB:FBgn0034871"/>
<dbReference type="RefSeq" id="NP_611802.1">
    <property type="nucleotide sequence ID" value="NM_137958.3"/>
</dbReference>
<feature type="signal peptide" evidence="1">
    <location>
        <begin position="1"/>
        <end position="22"/>
    </location>
</feature>
<dbReference type="Proteomes" id="UP000000803">
    <property type="component" value="Chromosome 2R"/>
</dbReference>
<dbReference type="FlyBase" id="FBgn0034871">
    <property type="gene designation" value="CG3906"/>
</dbReference>
<dbReference type="VEuPathDB" id="VectorBase:FBgn0034871"/>
<dbReference type="HOGENOM" id="CLU_098414_0_0_1"/>
<reference evidence="2" key="13">
    <citation type="journal article" date="2015" name="Genome Res.">
        <title>The Release 6 reference sequence of the Drosophila melanogaster genome.</title>
        <authorList>
            <person name="Hoskins R.A."/>
            <person name="Carlson J.W."/>
            <person name="Wan K.H."/>
            <person name="Park S."/>
            <person name="Mendez I."/>
            <person name="Galle S.E."/>
            <person name="Booth B.W."/>
            <person name="Pfeiffer B.D."/>
            <person name="George R.A."/>
            <person name="Svirskas R."/>
            <person name="Krzywinski M."/>
            <person name="Schein J."/>
            <person name="Accardo M.C."/>
            <person name="Damia E."/>
            <person name="Messina G."/>
            <person name="Mendez-Lago M."/>
            <person name="de Pablos B."/>
            <person name="Demakova O.V."/>
            <person name="Andreyeva E.N."/>
            <person name="Boldyreva L.V."/>
            <person name="Marra M."/>
            <person name="Carvalho A.B."/>
            <person name="Dimitri P."/>
            <person name="Villasante A."/>
            <person name="Zhimulev I.F."/>
            <person name="Rubin G.M."/>
            <person name="Karpen G.H."/>
            <person name="Celniker S.E."/>
        </authorList>
    </citation>
    <scope>NUCLEOTIDE SEQUENCE</scope>
</reference>
<dbReference type="Bgee" id="FBgn0034871">
    <property type="expression patterns" value="Expressed in thoracico-abdominal ganglion (Drosophila) and 44 other cell types or tissues"/>
</dbReference>
<dbReference type="KEGG" id="dme:Dmel_CG3906"/>
<dbReference type="OrthoDB" id="7882129at2759"/>
<proteinExistence type="evidence at transcript level"/>
<dbReference type="PANTHER" id="PTHR21163:SF0">
    <property type="entry name" value="GH08205P-RELATED"/>
    <property type="match status" value="1"/>
</dbReference>
<evidence type="ECO:0000313" key="2">
    <source>
        <dbReference type="EMBL" id="AAF47017.1"/>
    </source>
</evidence>
<dbReference type="InParanoid" id="Q9W1N9"/>
<reference evidence="2 5" key="1">
    <citation type="journal article" date="2000" name="Science">
        <title>The genome sequence of Drosophila melanogaster.</title>
        <authorList>
            <person name="Adams M.D."/>
            <person name="Celniker S.E."/>
            <person name="Holt R.A."/>
            <person name="Evans C.A."/>
            <person name="Gocayne J.D."/>
            <person name="Amanatides P.G."/>
            <person name="Scherer S.E."/>
            <person name="Li P.W."/>
            <person name="Hoskins R.A."/>
            <person name="Galle R.F."/>
            <person name="George R.A."/>
            <person name="Lewis S.E."/>
            <person name="Richards S."/>
            <person name="Ashburner M."/>
            <person name="Henderson S.N."/>
            <person name="Sutton G.G."/>
            <person name="Wortman J.R."/>
            <person name="Yandell M.D."/>
            <person name="Zhang Q."/>
            <person name="Chen L.X."/>
            <person name="Brandon R.C."/>
            <person name="Rogers Y.H."/>
            <person name="Blazej R.G."/>
            <person name="Champe M."/>
            <person name="Pfeiffer B.D."/>
            <person name="Wan K.H."/>
            <person name="Doyle C."/>
            <person name="Baxter E.G."/>
            <person name="Helt G."/>
            <person name="Nelson C.R."/>
            <person name="Gabor G.L."/>
            <person name="Abril J.F."/>
            <person name="Agbayani A."/>
            <person name="An H.J."/>
            <person name="Andrews-Pfannkoch C."/>
            <person name="Baldwin D."/>
            <person name="Ballew R.M."/>
            <person name="Basu A."/>
            <person name="Baxendale J."/>
            <person name="Bayraktaroglu L."/>
            <person name="Beasley E.M."/>
            <person name="Beeson K.Y."/>
            <person name="Benos P.V."/>
            <person name="Berman B.P."/>
            <person name="Bhandari D."/>
            <person name="Bolshakov S."/>
            <person name="Borkova D."/>
            <person name="Botchan M.R."/>
            <person name="Bouck J."/>
            <person name="Brokstein P."/>
            <person name="Brottier P."/>
            <person name="Burtis K.C."/>
            <person name="Busam D.A."/>
            <person name="Butler H."/>
            <person name="Cadieu E."/>
            <person name="Center A."/>
            <person name="Chandra I."/>
            <person name="Cherry J.M."/>
            <person name="Cawley S."/>
            <person name="Dahlke C."/>
            <person name="Davenport L.B."/>
            <person name="Davies P."/>
            <person name="de Pablos B."/>
            <person name="Delcher A."/>
            <person name="Deng Z."/>
            <person name="Mays A.D."/>
            <person name="Dew I."/>
            <person name="Dietz S.M."/>
            <person name="Dodson K."/>
            <person name="Doup L.E."/>
            <person name="Downes M."/>
            <person name="Dugan-Rocha S."/>
            <person name="Dunkov B.C."/>
            <person name="Dunn P."/>
            <person name="Durbin K.J."/>
            <person name="Evangelista C.C."/>
            <person name="Ferraz C."/>
            <person name="Ferriera S."/>
            <person name="Fleischmann W."/>
            <person name="Fosler C."/>
            <person name="Gabrielian A.E."/>
            <person name="Garg N.S."/>
            <person name="Gelbart W.M."/>
            <person name="Glasser K."/>
            <person name="Glodek A."/>
            <person name="Gong F."/>
            <person name="Gorrell J.H."/>
            <person name="Gu Z."/>
            <person name="Guan P."/>
            <person name="Harris M."/>
            <person name="Harris N.L."/>
            <person name="Harvey D."/>
            <person name="Heiman T.J."/>
            <person name="Hernandez J.R."/>
            <person name="Houck J."/>
            <person name="Hostin D."/>
            <person name="Houston K.A."/>
            <person name="Howland T.J."/>
            <person name="Wei M.H."/>
            <person name="Ibegwam C."/>
            <person name="Jalali M."/>
            <person name="Kalush F."/>
            <person name="Karpen G.H."/>
            <person name="Ke Z."/>
            <person name="Kennison J.A."/>
            <person name="Ketchum K.A."/>
            <person name="Kimmel B.E."/>
            <person name="Kodira C.D."/>
            <person name="Kraft C."/>
            <person name="Kravitz S."/>
            <person name="Kulp D."/>
            <person name="Lai Z."/>
            <person name="Lasko P."/>
            <person name="Lei Y."/>
            <person name="Levitsky A.A."/>
            <person name="Li J."/>
            <person name="Li Z."/>
            <person name="Liang Y."/>
            <person name="Lin X."/>
            <person name="Liu X."/>
            <person name="Mattei B."/>
            <person name="McIntosh T.C."/>
            <person name="McLeod M.P."/>
            <person name="McPherson D."/>
            <person name="Merkulov G."/>
            <person name="Milshina N.V."/>
            <person name="Mobarry C."/>
            <person name="Morris J."/>
            <person name="Moshrefi A."/>
            <person name="Mount S.M."/>
            <person name="Moy M."/>
            <person name="Murphy B."/>
            <person name="Murphy L."/>
            <person name="Muzny D.M."/>
            <person name="Nelson D.L."/>
            <person name="Nelson D.R."/>
            <person name="Nelson K.A."/>
            <person name="Nixon K."/>
            <person name="Nusskern D.R."/>
            <person name="Pacleb J.M."/>
            <person name="Palazzolo M."/>
            <person name="Pittman G.S."/>
            <person name="Pan S."/>
            <person name="Pollard J."/>
            <person name="Puri V."/>
            <person name="Reese M.G."/>
            <person name="Reinert K."/>
            <person name="Remington K."/>
            <person name="Saunders R.D."/>
            <person name="Scheeler F."/>
            <person name="Shen H."/>
            <person name="Shue B.C."/>
            <person name="Siden-Kiamos I."/>
            <person name="Simpson M."/>
            <person name="Skupski M.P."/>
            <person name="Smith T."/>
            <person name="Spier E."/>
            <person name="Spradling A.C."/>
            <person name="Stapleton M."/>
            <person name="Strong R."/>
            <person name="Sun E."/>
            <person name="Svirskas R."/>
            <person name="Tector C."/>
            <person name="Turner R."/>
            <person name="Venter E."/>
            <person name="Wang A.H."/>
            <person name="Wang X."/>
            <person name="Wang Z.Y."/>
            <person name="Wassarman D.A."/>
            <person name="Weinstock G.M."/>
            <person name="Weissenbach J."/>
            <person name="Williams S.M."/>
            <person name="WoodageT"/>
            <person name="Worley K.C."/>
            <person name="Wu D."/>
            <person name="Yang S."/>
            <person name="Yao Q.A."/>
            <person name="Ye J."/>
            <person name="Yeh R.F."/>
            <person name="Zaveri J.S."/>
            <person name="Zhan M."/>
            <person name="Zhang G."/>
            <person name="Zhao Q."/>
            <person name="Zheng L."/>
            <person name="Zheng X.H."/>
            <person name="Zhong F.N."/>
            <person name="Zhong W."/>
            <person name="Zhou X."/>
            <person name="Zhu S."/>
            <person name="Zhu X."/>
            <person name="Smith H.O."/>
            <person name="Gibbs R.A."/>
            <person name="Myers E.W."/>
            <person name="Rubin G.M."/>
            <person name="Venter J.C."/>
        </authorList>
    </citation>
    <scope>NUCLEOTIDE SEQUENCE [LARGE SCALE GENOMIC DNA]</scope>
    <source>
        <strain evidence="5">Berkeley</strain>
    </source>
</reference>
<evidence type="ECO:0000313" key="3">
    <source>
        <dbReference type="EMBL" id="AAL68187.1"/>
    </source>
</evidence>
<reference evidence="2" key="15">
    <citation type="submission" date="2020-05" db="EMBL/GenBank/DDBJ databases">
        <title>Drosophila melanogaster release 4 sequence.</title>
        <authorList>
            <consortium name="Berkeley Drosophila Genome Project"/>
            <person name="Celniker S."/>
            <person name="Carlson J."/>
            <person name="Wan K."/>
            <person name="Pfeiffer B."/>
            <person name="Frise E."/>
            <person name="George R."/>
            <person name="Hoskins R."/>
            <person name="Stapleton M."/>
            <person name="Pacleb J."/>
            <person name="Park S."/>
            <person name="Svirskas R."/>
            <person name="Smith E."/>
            <person name="Yu C."/>
            <person name="Rubin G."/>
        </authorList>
    </citation>
    <scope>NUCLEOTIDE SEQUENCE</scope>
</reference>
<reference evidence="2 5" key="9">
    <citation type="journal article" date="2007" name="Science">
        <title>The Release 5.1 annotation of Drosophila melanogaster heterochromatin.</title>
        <authorList>
            <person name="Smith C.D."/>
            <person name="Shu S."/>
            <person name="Mungall C.J."/>
            <person name="Karpen G.H."/>
        </authorList>
    </citation>
    <scope>NUCLEOTIDE SEQUENCE [LARGE SCALE GENOMIC DNA]</scope>
    <source>
        <strain evidence="5">Berkeley</strain>
    </source>
</reference>
<reference evidence="2" key="8">
    <citation type="submission" date="2006-08" db="EMBL/GenBank/DDBJ databases">
        <authorList>
            <person name="Celniker S."/>
            <person name="Carlson J."/>
            <person name="Wan K."/>
            <person name="Frise E."/>
            <person name="Hoskins R."/>
            <person name="Park S."/>
            <person name="Svirskas R."/>
            <person name="Rubin G."/>
        </authorList>
    </citation>
    <scope>NUCLEOTIDE SEQUENCE</scope>
</reference>
<dbReference type="SMR" id="Q9W1N9"/>
<accession>Q9W1N9</accession>
<dbReference type="Pfam" id="PF06757">
    <property type="entry name" value="Ins_allergen_rp"/>
    <property type="match status" value="1"/>
</dbReference>
<evidence type="ECO:0000313" key="4">
    <source>
        <dbReference type="FlyBase" id="FBgn0034871"/>
    </source>
</evidence>
<reference evidence="2" key="14">
    <citation type="submission" date="2020-04" db="EMBL/GenBank/DDBJ databases">
        <authorList>
            <consortium name="FlyBase"/>
        </authorList>
    </citation>
    <scope>NUCLEOTIDE SEQUENCE</scope>
</reference>
<dbReference type="FunCoup" id="Q9W1N9">
    <property type="interactions" value="1"/>
</dbReference>
<feature type="chain" id="PRO_5015100840" evidence="1">
    <location>
        <begin position="23"/>
        <end position="240"/>
    </location>
</feature>